<evidence type="ECO:0000313" key="9">
    <source>
        <dbReference type="Proteomes" id="UP001583172"/>
    </source>
</evidence>
<comment type="similarity">
    <text evidence="2 6">Belongs to the AIM24 family.</text>
</comment>
<keyword evidence="7" id="KW-1133">Transmembrane helix</keyword>
<dbReference type="PANTHER" id="PTHR36959">
    <property type="entry name" value="ALTERED INHERITANCE OF MITOCHONDRIA PROTEIN 24, MITOCHONDRIAL"/>
    <property type="match status" value="1"/>
</dbReference>
<dbReference type="InterPro" id="IPR016031">
    <property type="entry name" value="Trp_RNA-bd_attenuator-like_dom"/>
</dbReference>
<evidence type="ECO:0000256" key="4">
    <source>
        <dbReference type="ARBA" id="ARBA00022946"/>
    </source>
</evidence>
<dbReference type="Proteomes" id="UP001583172">
    <property type="component" value="Unassembled WGS sequence"/>
</dbReference>
<proteinExistence type="inferred from homology"/>
<accession>A0ABR3VKF4</accession>
<organism evidence="8 9">
    <name type="scientific">Humicola insolens</name>
    <name type="common">Soft-rot fungus</name>
    <dbReference type="NCBI Taxonomy" id="85995"/>
    <lineage>
        <taxon>Eukaryota</taxon>
        <taxon>Fungi</taxon>
        <taxon>Dikarya</taxon>
        <taxon>Ascomycota</taxon>
        <taxon>Pezizomycotina</taxon>
        <taxon>Sordariomycetes</taxon>
        <taxon>Sordariomycetidae</taxon>
        <taxon>Sordariales</taxon>
        <taxon>Chaetomiaceae</taxon>
        <taxon>Mycothermus</taxon>
    </lineage>
</organism>
<sequence>MPLAYWGNTHLTGRGLAALAAPGQVYELELAEGEEIVLHPSHVVAYPVTRNPPRPFRFRSTKLTLQVPRVPASITAAAGRLMPERVARFWNAMRDTDTYKTLARLLYGLRTAARRTIWGDRLFMHFEGPMTVLMSTRGVRVRDVLSREDVNEIADAEAGVVPAAVKLATEPKEKEVKKVEEKVAIHVADVKGDGKVSFEDAKGLNDFVSIVLPWAAVGVLVVMVGAQIVLAPIVLLHHIRILADDVVWAVGWLGVAAQLSAQTEHESTPVDEDDIDSTWEDITSLPLHQFSPLPCTSPATIRLLTLYPGPFDSPLRGTLTTVTLPNEEYPKSLRNSSYIYLSYPNPDILPGTNLPSPGSPSGHTEEVLLHDPPTTANTTMHNPKQWRTLPIPTACASSLRRLRHLHYNQSDTHDQHAHHHPSKLATNQSLSAAAPLLRVWTADACVNRADAGERTAHSSALRERIICAAEEVVAVVDAGVDVDAEERKLRCGVGLLLEWVNGIPEEDVRRRLRNWWRQTMGMKVEDEEDETGFELRSLLRGPYTGMAGERRRTGTCAVAVSMVPEIIRALAWTLAEKFTPGLLERMSALSNDLDKTWRRRIREARKAWATLNFDEIYHSGTLLNLPHPSVVSPPPPPPPEDIPSTVREFFSQPWFRQLTSLLETGLPDLARVRFICRGRAITGERVLYLASLLGERATPEERRLGEAFRLLRRPIPPRKQIGSCLLDVLLATRSWQAADPRDAVFVAPRLSESLDRGVPAPARAACMIDYRAPLVKVYAALSARLIKTHGPGLFLSMLKSPPDIKGLPSWAADWTVPWPDRRALAGIPADVCRFRTADARDEVVDFETDEQGYPIVMRGW</sequence>
<keyword evidence="9" id="KW-1185">Reference proteome</keyword>
<protein>
    <recommendedName>
        <fullName evidence="3 6">Altered inheritance of mitochondria protein 24, mitochondrial</fullName>
    </recommendedName>
</protein>
<keyword evidence="7" id="KW-0812">Transmembrane</keyword>
<feature type="transmembrane region" description="Helical" evidence="7">
    <location>
        <begin position="211"/>
        <end position="235"/>
    </location>
</feature>
<dbReference type="EMBL" id="JAZGSY010000052">
    <property type="protein sequence ID" value="KAL1842173.1"/>
    <property type="molecule type" value="Genomic_DNA"/>
</dbReference>
<comment type="caution">
    <text evidence="8">The sequence shown here is derived from an EMBL/GenBank/DDBJ whole genome shotgun (WGS) entry which is preliminary data.</text>
</comment>
<evidence type="ECO:0000256" key="3">
    <source>
        <dbReference type="ARBA" id="ARBA00013287"/>
    </source>
</evidence>
<dbReference type="PANTHER" id="PTHR36959:SF2">
    <property type="entry name" value="ALTERED INHERITANCE OF MITOCHONDRIA PROTEIN 24, MITOCHONDRIAL"/>
    <property type="match status" value="1"/>
</dbReference>
<name>A0ABR3VKF4_HUMIN</name>
<evidence type="ECO:0000256" key="5">
    <source>
        <dbReference type="ARBA" id="ARBA00023128"/>
    </source>
</evidence>
<keyword evidence="5 6" id="KW-0496">Mitochondrion</keyword>
<comment type="subcellular location">
    <subcellularLocation>
        <location evidence="1 6">Mitochondrion</location>
    </subcellularLocation>
</comment>
<dbReference type="InterPro" id="IPR002838">
    <property type="entry name" value="AIM24"/>
</dbReference>
<evidence type="ECO:0000256" key="6">
    <source>
        <dbReference type="RuleBase" id="RU363045"/>
    </source>
</evidence>
<keyword evidence="4" id="KW-0809">Transit peptide</keyword>
<keyword evidence="7" id="KW-0472">Membrane</keyword>
<dbReference type="InterPro" id="IPR036983">
    <property type="entry name" value="AIM24_sf"/>
</dbReference>
<gene>
    <name evidence="8" type="ORF">VTJ49DRAFT_5946</name>
</gene>
<dbReference type="SUPFAM" id="SSF51219">
    <property type="entry name" value="TRAP-like"/>
    <property type="match status" value="1"/>
</dbReference>
<evidence type="ECO:0000256" key="2">
    <source>
        <dbReference type="ARBA" id="ARBA00009322"/>
    </source>
</evidence>
<dbReference type="Pfam" id="PF01987">
    <property type="entry name" value="AIM24"/>
    <property type="match status" value="1"/>
</dbReference>
<dbReference type="Gene3D" id="3.60.160.10">
    <property type="entry name" value="Mitochondrial biogenesis AIM24"/>
    <property type="match status" value="1"/>
</dbReference>
<evidence type="ECO:0000256" key="7">
    <source>
        <dbReference type="SAM" id="Phobius"/>
    </source>
</evidence>
<reference evidence="8 9" key="1">
    <citation type="journal article" date="2024" name="Commun. Biol.">
        <title>Comparative genomic analysis of thermophilic fungi reveals convergent evolutionary adaptations and gene losses.</title>
        <authorList>
            <person name="Steindorff A.S."/>
            <person name="Aguilar-Pontes M.V."/>
            <person name="Robinson A.J."/>
            <person name="Andreopoulos B."/>
            <person name="LaButti K."/>
            <person name="Kuo A."/>
            <person name="Mondo S."/>
            <person name="Riley R."/>
            <person name="Otillar R."/>
            <person name="Haridas S."/>
            <person name="Lipzen A."/>
            <person name="Grimwood J."/>
            <person name="Schmutz J."/>
            <person name="Clum A."/>
            <person name="Reid I.D."/>
            <person name="Moisan M.C."/>
            <person name="Butler G."/>
            <person name="Nguyen T.T.M."/>
            <person name="Dewar K."/>
            <person name="Conant G."/>
            <person name="Drula E."/>
            <person name="Henrissat B."/>
            <person name="Hansel C."/>
            <person name="Singer S."/>
            <person name="Hutchinson M.I."/>
            <person name="de Vries R.P."/>
            <person name="Natvig D.O."/>
            <person name="Powell A.J."/>
            <person name="Tsang A."/>
            <person name="Grigoriev I.V."/>
        </authorList>
    </citation>
    <scope>NUCLEOTIDE SEQUENCE [LARGE SCALE GENOMIC DNA]</scope>
    <source>
        <strain evidence="8 9">CBS 620.91</strain>
    </source>
</reference>
<evidence type="ECO:0000313" key="8">
    <source>
        <dbReference type="EMBL" id="KAL1842173.1"/>
    </source>
</evidence>
<evidence type="ECO:0000256" key="1">
    <source>
        <dbReference type="ARBA" id="ARBA00004173"/>
    </source>
</evidence>